<dbReference type="AlphaFoldDB" id="A0A9N8V2W5"/>
<dbReference type="EMBL" id="CAJVPP010000082">
    <property type="protein sequence ID" value="CAG8440696.1"/>
    <property type="molecule type" value="Genomic_DNA"/>
</dbReference>
<evidence type="ECO:0000313" key="3">
    <source>
        <dbReference type="EMBL" id="CAG8440696.1"/>
    </source>
</evidence>
<protein>
    <submittedName>
        <fullName evidence="3">11552_t:CDS:1</fullName>
    </submittedName>
</protein>
<keyword evidence="4" id="KW-1185">Reference proteome</keyword>
<feature type="region of interest" description="Disordered" evidence="2">
    <location>
        <begin position="168"/>
        <end position="210"/>
    </location>
</feature>
<sequence>MFEEIFKKRIHEMNSLITRKESKLVYEEECNRLKDIVEHLTEQRKESVDTIKLVNSGLNELINSLQKKNPPSNVTPIPNELISTRSAQLLNSIQAELEIDGVLPPDDLEDERSNEFVMEVNESSSLKPIKRHEDDGLKTELVILQSQMNRLRTEQDKLTLNIDQHRKQKNVKVHGESSNHAYKRFTRMVDSKESLDDSDSSGMDTERDEDSYAELIKKQEKEINMLRQRIKIYDNQIKEYQSVNGVVNASHMIDTDEAKGIKGEFKNLQRSFHKFTSVSGEVEIKEANSLLELYQLESFQDNSKSSKIHLAAALEARLLSTLQEEVEGYFAVTKKNSYLGEDYDDNQLELDLVETTEKLVELLNRFANARTNGDESLKKTCSEFRSLIYSTLSTYSFKKSGDETHPFINSLVSQFIKFMEAYRAFSSTTEISQVKEEAKQIILEFISLVYFKLKSFDPQPELIFYDQCSDVDERKMKGAWSKADSLNQEVEICYFPAVIKNNTSQNVPISKAQVLTRPRYKPTTQI</sequence>
<evidence type="ECO:0000256" key="1">
    <source>
        <dbReference type="SAM" id="Coils"/>
    </source>
</evidence>
<name>A0A9N8V2W5_FUNMO</name>
<evidence type="ECO:0000313" key="4">
    <source>
        <dbReference type="Proteomes" id="UP000789375"/>
    </source>
</evidence>
<comment type="caution">
    <text evidence="3">The sequence shown here is derived from an EMBL/GenBank/DDBJ whole genome shotgun (WGS) entry which is preliminary data.</text>
</comment>
<dbReference type="Proteomes" id="UP000789375">
    <property type="component" value="Unassembled WGS sequence"/>
</dbReference>
<feature type="coiled-coil region" evidence="1">
    <location>
        <begin position="141"/>
        <end position="168"/>
    </location>
</feature>
<evidence type="ECO:0000256" key="2">
    <source>
        <dbReference type="SAM" id="MobiDB-lite"/>
    </source>
</evidence>
<organism evidence="3 4">
    <name type="scientific">Funneliformis mosseae</name>
    <name type="common">Endomycorrhizal fungus</name>
    <name type="synonym">Glomus mosseae</name>
    <dbReference type="NCBI Taxonomy" id="27381"/>
    <lineage>
        <taxon>Eukaryota</taxon>
        <taxon>Fungi</taxon>
        <taxon>Fungi incertae sedis</taxon>
        <taxon>Mucoromycota</taxon>
        <taxon>Glomeromycotina</taxon>
        <taxon>Glomeromycetes</taxon>
        <taxon>Glomerales</taxon>
        <taxon>Glomeraceae</taxon>
        <taxon>Funneliformis</taxon>
    </lineage>
</organism>
<gene>
    <name evidence="3" type="ORF">FMOSSE_LOCUS786</name>
</gene>
<proteinExistence type="predicted"/>
<accession>A0A9N8V2W5</accession>
<reference evidence="3" key="1">
    <citation type="submission" date="2021-06" db="EMBL/GenBank/DDBJ databases">
        <authorList>
            <person name="Kallberg Y."/>
            <person name="Tangrot J."/>
            <person name="Rosling A."/>
        </authorList>
    </citation>
    <scope>NUCLEOTIDE SEQUENCE</scope>
    <source>
        <strain evidence="3">87-6 pot B 2015</strain>
    </source>
</reference>
<keyword evidence="1" id="KW-0175">Coiled coil</keyword>